<organism evidence="2 3">
    <name type="scientific">Amycolatopsis albidoflavus</name>
    <dbReference type="NCBI Taxonomy" id="102226"/>
    <lineage>
        <taxon>Bacteria</taxon>
        <taxon>Bacillati</taxon>
        <taxon>Actinomycetota</taxon>
        <taxon>Actinomycetes</taxon>
        <taxon>Pseudonocardiales</taxon>
        <taxon>Pseudonocardiaceae</taxon>
        <taxon>Amycolatopsis</taxon>
    </lineage>
</organism>
<feature type="domain" description="N-acetyltransferase" evidence="1">
    <location>
        <begin position="1"/>
        <end position="101"/>
    </location>
</feature>
<dbReference type="SUPFAM" id="SSF55729">
    <property type="entry name" value="Acyl-CoA N-acyltransferases (Nat)"/>
    <property type="match status" value="1"/>
</dbReference>
<accession>A0ABW5IAD7</accession>
<dbReference type="InterPro" id="IPR000182">
    <property type="entry name" value="GNAT_dom"/>
</dbReference>
<keyword evidence="3" id="KW-1185">Reference proteome</keyword>
<evidence type="ECO:0000313" key="3">
    <source>
        <dbReference type="Proteomes" id="UP001597542"/>
    </source>
</evidence>
<proteinExistence type="predicted"/>
<dbReference type="InterPro" id="IPR016181">
    <property type="entry name" value="Acyl_CoA_acyltransferase"/>
</dbReference>
<keyword evidence="2" id="KW-0808">Transferase</keyword>
<comment type="caution">
    <text evidence="2">The sequence shown here is derived from an EMBL/GenBank/DDBJ whole genome shotgun (WGS) entry which is preliminary data.</text>
</comment>
<dbReference type="Gene3D" id="3.40.630.30">
    <property type="match status" value="1"/>
</dbReference>
<name>A0ABW5IAD7_9PSEU</name>
<dbReference type="Proteomes" id="UP001597542">
    <property type="component" value="Unassembled WGS sequence"/>
</dbReference>
<dbReference type="EMBL" id="JBHUKQ010000021">
    <property type="protein sequence ID" value="MFD2486346.1"/>
    <property type="molecule type" value="Genomic_DNA"/>
</dbReference>
<dbReference type="PROSITE" id="PS51186">
    <property type="entry name" value="GNAT"/>
    <property type="match status" value="1"/>
</dbReference>
<gene>
    <name evidence="2" type="ORF">ACFSUT_39150</name>
</gene>
<dbReference type="RefSeq" id="WP_344286442.1">
    <property type="nucleotide sequence ID" value="NZ_BAAAHV010000026.1"/>
</dbReference>
<keyword evidence="2" id="KW-0012">Acyltransferase</keyword>
<evidence type="ECO:0000259" key="1">
    <source>
        <dbReference type="PROSITE" id="PS51186"/>
    </source>
</evidence>
<dbReference type="EC" id="2.3.1.-" evidence="2"/>
<protein>
    <submittedName>
        <fullName evidence="2">GNAT family N-acetyltransferase</fullName>
        <ecNumber evidence="2">2.3.1.-</ecNumber>
    </submittedName>
</protein>
<reference evidence="3" key="1">
    <citation type="journal article" date="2019" name="Int. J. Syst. Evol. Microbiol.">
        <title>The Global Catalogue of Microorganisms (GCM) 10K type strain sequencing project: providing services to taxonomists for standard genome sequencing and annotation.</title>
        <authorList>
            <consortium name="The Broad Institute Genomics Platform"/>
            <consortium name="The Broad Institute Genome Sequencing Center for Infectious Disease"/>
            <person name="Wu L."/>
            <person name="Ma J."/>
        </authorList>
    </citation>
    <scope>NUCLEOTIDE SEQUENCE [LARGE SCALE GENOMIC DNA]</scope>
    <source>
        <strain evidence="3">CGMCC 4.7638</strain>
    </source>
</reference>
<evidence type="ECO:0000313" key="2">
    <source>
        <dbReference type="EMBL" id="MFD2486346.1"/>
    </source>
</evidence>
<sequence>MRAGEELWGYVSLHLCGVDRRAVLARVAVAETQRRRGLATLLLDAALASAPGYDWSTAAFDADDPVLRSLRATLDLAEPVTLGIPGYCSHMRRANGDHDWL</sequence>
<dbReference type="Pfam" id="PF00583">
    <property type="entry name" value="Acetyltransf_1"/>
    <property type="match status" value="1"/>
</dbReference>
<dbReference type="GO" id="GO:0016746">
    <property type="term" value="F:acyltransferase activity"/>
    <property type="evidence" value="ECO:0007669"/>
    <property type="project" value="UniProtKB-KW"/>
</dbReference>